<dbReference type="SUPFAM" id="SSF51366">
    <property type="entry name" value="Ribulose-phoshate binding barrel"/>
    <property type="match status" value="1"/>
</dbReference>
<dbReference type="AlphaFoldDB" id="A0A9W7LH30"/>
<dbReference type="InterPro" id="IPR050064">
    <property type="entry name" value="IGPS_HisA/HisF"/>
</dbReference>
<dbReference type="Pfam" id="PF00117">
    <property type="entry name" value="GATase"/>
    <property type="match status" value="1"/>
</dbReference>
<evidence type="ECO:0000256" key="6">
    <source>
        <dbReference type="ARBA" id="ARBA00023239"/>
    </source>
</evidence>
<dbReference type="NCBIfam" id="TIGR01855">
    <property type="entry name" value="IMP_synth_hisH"/>
    <property type="match status" value="1"/>
</dbReference>
<evidence type="ECO:0000313" key="11">
    <source>
        <dbReference type="EMBL" id="GMI49227.1"/>
    </source>
</evidence>
<comment type="similarity">
    <text evidence="9">Belongs to the HisA/HisF family.</text>
</comment>
<comment type="pathway">
    <text evidence="1">Amino-acid biosynthesis; L-histidine biosynthesis; L-histidine from 5-phospho-alpha-D-ribose 1-diphosphate: step 5/9.</text>
</comment>
<dbReference type="Proteomes" id="UP001165065">
    <property type="component" value="Unassembled WGS sequence"/>
</dbReference>
<evidence type="ECO:0000256" key="1">
    <source>
        <dbReference type="ARBA" id="ARBA00005091"/>
    </source>
</evidence>
<keyword evidence="12" id="KW-1185">Reference proteome</keyword>
<evidence type="ECO:0000259" key="10">
    <source>
        <dbReference type="Pfam" id="PF00117"/>
    </source>
</evidence>
<dbReference type="InterPro" id="IPR006062">
    <property type="entry name" value="His_biosynth"/>
</dbReference>
<evidence type="ECO:0000256" key="9">
    <source>
        <dbReference type="RuleBase" id="RU003657"/>
    </source>
</evidence>
<keyword evidence="4" id="KW-0315">Glutamine amidotransferase</keyword>
<keyword evidence="6" id="KW-0456">Lyase</keyword>
<comment type="catalytic activity">
    <reaction evidence="8">
        <text>L-glutamine + H2O = L-glutamate + NH4(+)</text>
        <dbReference type="Rhea" id="RHEA:15889"/>
        <dbReference type="ChEBI" id="CHEBI:15377"/>
        <dbReference type="ChEBI" id="CHEBI:28938"/>
        <dbReference type="ChEBI" id="CHEBI:29985"/>
        <dbReference type="ChEBI" id="CHEBI:58359"/>
        <dbReference type="EC" id="3.5.1.2"/>
    </reaction>
</comment>
<accession>A0A9W7LH30</accession>
<gene>
    <name evidence="11" type="ORF">TrCOL_g4720</name>
</gene>
<dbReference type="GO" id="GO:0000107">
    <property type="term" value="F:imidazoleglycerol-phosphate synthase activity"/>
    <property type="evidence" value="ECO:0007669"/>
    <property type="project" value="InterPro"/>
</dbReference>
<dbReference type="Gene3D" id="3.40.50.880">
    <property type="match status" value="1"/>
</dbReference>
<evidence type="ECO:0000313" key="12">
    <source>
        <dbReference type="Proteomes" id="UP001165065"/>
    </source>
</evidence>
<proteinExistence type="inferred from homology"/>
<comment type="caution">
    <text evidence="11">The sequence shown here is derived from an EMBL/GenBank/DDBJ whole genome shotgun (WGS) entry which is preliminary data.</text>
</comment>
<keyword evidence="5 9" id="KW-0368">Histidine biosynthesis</keyword>
<protein>
    <recommendedName>
        <fullName evidence="10">Glutamine amidotransferase domain-containing protein</fullName>
    </recommendedName>
</protein>
<dbReference type="HAMAP" id="MF_00278">
    <property type="entry name" value="HisH"/>
    <property type="match status" value="1"/>
</dbReference>
<dbReference type="PANTHER" id="PTHR21235">
    <property type="entry name" value="IMIDAZOLE GLYCEROL PHOSPHATE SYNTHASE SUBUNIT HISF/H IGP SYNTHASE SUBUNIT HISF/H"/>
    <property type="match status" value="1"/>
</dbReference>
<comment type="catalytic activity">
    <reaction evidence="7">
        <text>5-[(5-phospho-1-deoxy-D-ribulos-1-ylimino)methylamino]-1-(5-phospho-beta-D-ribosyl)imidazole-4-carboxamide + L-glutamine = D-erythro-1-(imidazol-4-yl)glycerol 3-phosphate + 5-amino-1-(5-phospho-beta-D-ribosyl)imidazole-4-carboxamide + L-glutamate + H(+)</text>
        <dbReference type="Rhea" id="RHEA:24793"/>
        <dbReference type="ChEBI" id="CHEBI:15378"/>
        <dbReference type="ChEBI" id="CHEBI:29985"/>
        <dbReference type="ChEBI" id="CHEBI:58278"/>
        <dbReference type="ChEBI" id="CHEBI:58359"/>
        <dbReference type="ChEBI" id="CHEBI:58475"/>
        <dbReference type="ChEBI" id="CHEBI:58525"/>
        <dbReference type="EC" id="4.3.2.10"/>
    </reaction>
</comment>
<dbReference type="GO" id="GO:0016829">
    <property type="term" value="F:lyase activity"/>
    <property type="evidence" value="ECO:0007669"/>
    <property type="project" value="UniProtKB-KW"/>
</dbReference>
<dbReference type="GO" id="GO:0004359">
    <property type="term" value="F:glutaminase activity"/>
    <property type="evidence" value="ECO:0007669"/>
    <property type="project" value="UniProtKB-EC"/>
</dbReference>
<feature type="domain" description="Glutamine amidotransferase" evidence="10">
    <location>
        <begin position="10"/>
        <end position="204"/>
    </location>
</feature>
<dbReference type="Pfam" id="PF00977">
    <property type="entry name" value="His_biosynth"/>
    <property type="match status" value="1"/>
</dbReference>
<dbReference type="CDD" id="cd04731">
    <property type="entry name" value="HisF"/>
    <property type="match status" value="1"/>
</dbReference>
<dbReference type="InterPro" id="IPR004651">
    <property type="entry name" value="HisF"/>
</dbReference>
<dbReference type="EMBL" id="BRYA01000480">
    <property type="protein sequence ID" value="GMI49227.1"/>
    <property type="molecule type" value="Genomic_DNA"/>
</dbReference>
<dbReference type="PROSITE" id="PS51273">
    <property type="entry name" value="GATASE_TYPE_1"/>
    <property type="match status" value="1"/>
</dbReference>
<dbReference type="InterPro" id="IPR011060">
    <property type="entry name" value="RibuloseP-bd_barrel"/>
</dbReference>
<evidence type="ECO:0000256" key="8">
    <source>
        <dbReference type="ARBA" id="ARBA00049534"/>
    </source>
</evidence>
<dbReference type="InterPro" id="IPR013785">
    <property type="entry name" value="Aldolase_TIM"/>
</dbReference>
<dbReference type="OrthoDB" id="10254903at2759"/>
<dbReference type="SUPFAM" id="SSF52317">
    <property type="entry name" value="Class I glutamine amidotransferase-like"/>
    <property type="match status" value="1"/>
</dbReference>
<evidence type="ECO:0000256" key="4">
    <source>
        <dbReference type="ARBA" id="ARBA00022962"/>
    </source>
</evidence>
<reference evidence="12" key="1">
    <citation type="journal article" date="2023" name="Commun. Biol.">
        <title>Genome analysis of Parmales, the sister group of diatoms, reveals the evolutionary specialization of diatoms from phago-mixotrophs to photoautotrophs.</title>
        <authorList>
            <person name="Ban H."/>
            <person name="Sato S."/>
            <person name="Yoshikawa S."/>
            <person name="Yamada K."/>
            <person name="Nakamura Y."/>
            <person name="Ichinomiya M."/>
            <person name="Sato N."/>
            <person name="Blanc-Mathieu R."/>
            <person name="Endo H."/>
            <person name="Kuwata A."/>
            <person name="Ogata H."/>
        </authorList>
    </citation>
    <scope>NUCLEOTIDE SEQUENCE [LARGE SCALE GENOMIC DNA]</scope>
</reference>
<evidence type="ECO:0000256" key="2">
    <source>
        <dbReference type="ARBA" id="ARBA00022605"/>
    </source>
</evidence>
<keyword evidence="2 9" id="KW-0028">Amino-acid biosynthesis</keyword>
<dbReference type="Gene3D" id="3.20.20.70">
    <property type="entry name" value="Aldolase class I"/>
    <property type="match status" value="1"/>
</dbReference>
<dbReference type="InterPro" id="IPR010139">
    <property type="entry name" value="Imidazole-glycPsynth_HisH"/>
</dbReference>
<dbReference type="GO" id="GO:0000105">
    <property type="term" value="P:L-histidine biosynthetic process"/>
    <property type="evidence" value="ECO:0007669"/>
    <property type="project" value="UniProtKB-KW"/>
</dbReference>
<dbReference type="InterPro" id="IPR017926">
    <property type="entry name" value="GATASE"/>
</dbReference>
<organism evidence="11 12">
    <name type="scientific">Triparma columacea</name>
    <dbReference type="NCBI Taxonomy" id="722753"/>
    <lineage>
        <taxon>Eukaryota</taxon>
        <taxon>Sar</taxon>
        <taxon>Stramenopiles</taxon>
        <taxon>Ochrophyta</taxon>
        <taxon>Bolidophyceae</taxon>
        <taxon>Parmales</taxon>
        <taxon>Triparmaceae</taxon>
        <taxon>Triparma</taxon>
    </lineage>
</organism>
<evidence type="ECO:0000256" key="7">
    <source>
        <dbReference type="ARBA" id="ARBA00047838"/>
    </source>
</evidence>
<evidence type="ECO:0000256" key="5">
    <source>
        <dbReference type="ARBA" id="ARBA00023102"/>
    </source>
</evidence>
<dbReference type="CDD" id="cd01748">
    <property type="entry name" value="GATase1_IGP_Synthase"/>
    <property type="match status" value="1"/>
</dbReference>
<keyword evidence="3" id="KW-0378">Hydrolase</keyword>
<sequence>MSSSTYPISVLDYGAGNVLSLLNALSILGYTNVTIITTPSEVTSATCIIFPGVGSFGLAMENLVKMGVLQALVTHIKSDKPYFGICLGMQVLFTSSSESPSIPGLGIIGGEVTKFQGKDGSKVPNIGWNTLTPTSSCTSSTPIPKEGTGGYYYFVHSYRALPPDGVDKEWIQTTAEYGGDVYVASVGKGNVAGCQFHPEKSGGDGLEVMRRWICSVSGGLVNSNVGEAGVGGGGGIAKRLVVALDVRSNDVGELVVTKGDQYDVREKGEGGKGGVRNLGKPSDMARKYYEDGADEIAFLNITSFRSKVIDDLPLVELMKETSKHVFVPMTVGGGIRDFTDEHGKLWKGWQVADRYFRAGADKVSIGSDSVTAVERLRDEGWDKDKVDSSIGDISVRYGVQAVVVSIDPKRVYVKGEERVEAERRGHVVKDTKDGRACWWQCTVKGGREARDICAVTVARGVAELGAGEIMLNCIDNDGQCDGYDLELMDAVGGAVDVPVIASSGAGREEHVSEVFLKTGVSAALAAGMFHRGEVEIESVKRDMRDKGLVTRM</sequence>
<name>A0A9W7LH30_9STRA</name>
<evidence type="ECO:0000256" key="3">
    <source>
        <dbReference type="ARBA" id="ARBA00022801"/>
    </source>
</evidence>
<dbReference type="InterPro" id="IPR029062">
    <property type="entry name" value="Class_I_gatase-like"/>
</dbReference>
<dbReference type="PANTHER" id="PTHR21235:SF2">
    <property type="entry name" value="IMIDAZOLE GLYCEROL PHOSPHATE SYNTHASE HISHF"/>
    <property type="match status" value="1"/>
</dbReference>